<evidence type="ECO:0000259" key="19">
    <source>
        <dbReference type="Pfam" id="PF08245"/>
    </source>
</evidence>
<dbReference type="SUPFAM" id="SSF53623">
    <property type="entry name" value="MurD-like peptide ligases, catalytic domain"/>
    <property type="match status" value="1"/>
</dbReference>
<dbReference type="NCBIfam" id="NF001126">
    <property type="entry name" value="PRK00139.1-4"/>
    <property type="match status" value="1"/>
</dbReference>
<keyword evidence="15" id="KW-0067">ATP-binding</keyword>
<evidence type="ECO:0000256" key="15">
    <source>
        <dbReference type="HAMAP-Rule" id="MF_00208"/>
    </source>
</evidence>
<dbReference type="HAMAP" id="MF_00208">
    <property type="entry name" value="MurE"/>
    <property type="match status" value="1"/>
</dbReference>
<protein>
    <recommendedName>
        <fullName evidence="11 15">UDP-N-acetylmuramoyl-L-alanyl-D-glutamate--2,6-diaminopimelate ligase</fullName>
        <ecNumber evidence="10 15">6.3.2.13</ecNumber>
    </recommendedName>
    <alternativeName>
        <fullName evidence="12 15">Meso-A2pm-adding enzyme</fullName>
    </alternativeName>
    <alternativeName>
        <fullName evidence="13 15">Meso-diaminopimelate-adding enzyme</fullName>
    </alternativeName>
    <alternativeName>
        <fullName evidence="14 15">UDP-MurNAc-L-Ala-D-Glu:meso-diaminopimelate ligase</fullName>
    </alternativeName>
    <alternativeName>
        <fullName evidence="15">UDP-MurNAc-tripeptide synthetase</fullName>
    </alternativeName>
    <alternativeName>
        <fullName evidence="15">UDP-N-acetylmuramyl-tripeptide synthetase</fullName>
    </alternativeName>
</protein>
<evidence type="ECO:0000256" key="6">
    <source>
        <dbReference type="ARBA" id="ARBA00023306"/>
    </source>
</evidence>
<evidence type="ECO:0000256" key="3">
    <source>
        <dbReference type="ARBA" id="ARBA00022618"/>
    </source>
</evidence>
<evidence type="ECO:0000313" key="21">
    <source>
        <dbReference type="Proteomes" id="UP000824238"/>
    </source>
</evidence>
<feature type="domain" description="Mur ligase C-terminal" evidence="18">
    <location>
        <begin position="327"/>
        <end position="454"/>
    </location>
</feature>
<comment type="pathway">
    <text evidence="1 15 16">Cell wall biogenesis; peptidoglycan biosynthesis.</text>
</comment>
<sequence length="485" mass="52975">MKLADLLKGVAVRELKAPPELEIEDICYDSRRAAPGTLFVAVRGFESDGHRYIASAAEKGSVCAVCEEPPACGVPYVLVENSRLALALMSVNLFRRPADEMTVIGVTGTNGKTTTTYLLKHVIEVCLDGKVGLIGTNGNMIGDEFLPTERTTPESYELQKLLREMADSGCTHVVMEVSSHSLVLDRVAGISFDAGVFTNLTQDHLDFHGDMRSYAEAKAKLMGMCRYAVVNLDDEWSQFMLRHVKSACTTFSLKDSLADVYGQNVRYSSSAVSFMAACSSEAQSVTLHIPGTFSAYNALTVLACSISLGIDLASCASALDSARGVKGRMETVPTDGDYTILIDYAHTPDALENVLRSIREVARGRLVALFGCGGDRDRKKRPIMGRIAAELADLVVVTSDNPRTEQPEAIIADILEGMKDSATPRQVITDRIEAIAWAIEHHRPGDVIVLAGKGHEDYQIVGHEKHHMDEREIVAEILEKRKNRK</sequence>
<comment type="caution">
    <text evidence="20">The sequence shown here is derived from an EMBL/GenBank/DDBJ whole genome shotgun (WGS) entry which is preliminary data.</text>
</comment>
<dbReference type="InterPro" id="IPR036565">
    <property type="entry name" value="Mur-like_cat_sf"/>
</dbReference>
<evidence type="ECO:0000259" key="18">
    <source>
        <dbReference type="Pfam" id="PF02875"/>
    </source>
</evidence>
<dbReference type="Gene3D" id="3.40.1190.10">
    <property type="entry name" value="Mur-like, catalytic domain"/>
    <property type="match status" value="1"/>
</dbReference>
<dbReference type="InterPro" id="IPR036615">
    <property type="entry name" value="Mur_ligase_C_dom_sf"/>
</dbReference>
<comment type="function">
    <text evidence="9 15">Catalyzes the addition of meso-diaminopimelic acid to the nucleotide precursor UDP-N-acetylmuramoyl-L-alanyl-D-glutamate (UMAG) in the biosynthesis of bacterial cell-wall peptidoglycan.</text>
</comment>
<evidence type="ECO:0000256" key="8">
    <source>
        <dbReference type="ARBA" id="ARBA00050251"/>
    </source>
</evidence>
<evidence type="ECO:0000256" key="14">
    <source>
        <dbReference type="ARBA" id="ARBA00081560"/>
    </source>
</evidence>
<reference evidence="20" key="2">
    <citation type="journal article" date="2021" name="PeerJ">
        <title>Extensive microbial diversity within the chicken gut microbiome revealed by metagenomics and culture.</title>
        <authorList>
            <person name="Gilroy R."/>
            <person name="Ravi A."/>
            <person name="Getino M."/>
            <person name="Pursley I."/>
            <person name="Horton D.L."/>
            <person name="Alikhan N.F."/>
            <person name="Baker D."/>
            <person name="Gharbi K."/>
            <person name="Hall N."/>
            <person name="Watson M."/>
            <person name="Adriaenssens E.M."/>
            <person name="Foster-Nyarko E."/>
            <person name="Jarju S."/>
            <person name="Secka A."/>
            <person name="Antonio M."/>
            <person name="Oren A."/>
            <person name="Chaudhuri R.R."/>
            <person name="La Ragione R."/>
            <person name="Hildebrand F."/>
            <person name="Pallen M.J."/>
        </authorList>
    </citation>
    <scope>NUCLEOTIDE SEQUENCE</scope>
    <source>
        <strain evidence="20">ChiGjej3B3-7149</strain>
    </source>
</reference>
<dbReference type="Gene3D" id="3.40.1390.10">
    <property type="entry name" value="MurE/MurF, N-terminal domain"/>
    <property type="match status" value="1"/>
</dbReference>
<evidence type="ECO:0000259" key="17">
    <source>
        <dbReference type="Pfam" id="PF01225"/>
    </source>
</evidence>
<feature type="binding site" evidence="15">
    <location>
        <position position="30"/>
    </location>
    <ligand>
        <name>UDP-N-acetyl-alpha-D-muramoyl-L-alanyl-D-glutamate</name>
        <dbReference type="ChEBI" id="CHEBI:83900"/>
    </ligand>
</feature>
<dbReference type="NCBIfam" id="NF001124">
    <property type="entry name" value="PRK00139.1-2"/>
    <property type="match status" value="1"/>
</dbReference>
<proteinExistence type="inferred from homology"/>
<dbReference type="Gene3D" id="3.90.190.20">
    <property type="entry name" value="Mur ligase, C-terminal domain"/>
    <property type="match status" value="1"/>
</dbReference>
<feature type="binding site" evidence="15">
    <location>
        <begin position="151"/>
        <end position="152"/>
    </location>
    <ligand>
        <name>UDP-N-acetyl-alpha-D-muramoyl-L-alanyl-D-glutamate</name>
        <dbReference type="ChEBI" id="CHEBI:83900"/>
    </ligand>
</feature>
<feature type="domain" description="Mur ligase N-terminal catalytic" evidence="17">
    <location>
        <begin position="23"/>
        <end position="70"/>
    </location>
</feature>
<evidence type="ECO:0000313" key="20">
    <source>
        <dbReference type="EMBL" id="HIR54805.1"/>
    </source>
</evidence>
<feature type="domain" description="Mur ligase central" evidence="19">
    <location>
        <begin position="106"/>
        <end position="304"/>
    </location>
</feature>
<gene>
    <name evidence="15" type="primary">murE</name>
    <name evidence="20" type="ORF">IAD36_04270</name>
</gene>
<comment type="similarity">
    <text evidence="2 15">Belongs to the MurCDEF family. MurE subfamily.</text>
</comment>
<dbReference type="InterPro" id="IPR035911">
    <property type="entry name" value="MurE/MurF_N"/>
</dbReference>
<keyword evidence="15 20" id="KW-0436">Ligase</keyword>
<dbReference type="Pfam" id="PF08245">
    <property type="entry name" value="Mur_ligase_M"/>
    <property type="match status" value="1"/>
</dbReference>
<evidence type="ECO:0000256" key="10">
    <source>
        <dbReference type="ARBA" id="ARBA00066633"/>
    </source>
</evidence>
<dbReference type="SUPFAM" id="SSF53244">
    <property type="entry name" value="MurD-like peptide ligases, peptide-binding domain"/>
    <property type="match status" value="1"/>
</dbReference>
<dbReference type="InterPro" id="IPR000713">
    <property type="entry name" value="Mur_ligase_N"/>
</dbReference>
<dbReference type="GO" id="GO:0000287">
    <property type="term" value="F:magnesium ion binding"/>
    <property type="evidence" value="ECO:0007669"/>
    <property type="project" value="UniProtKB-UniRule"/>
</dbReference>
<comment type="PTM">
    <text evidence="15">Carboxylation is probably crucial for Mg(2+) binding and, consequently, for the gamma-phosphate positioning of ATP.</text>
</comment>
<dbReference type="GO" id="GO:0005524">
    <property type="term" value="F:ATP binding"/>
    <property type="evidence" value="ECO:0007669"/>
    <property type="project" value="UniProtKB-UniRule"/>
</dbReference>
<keyword evidence="4 15" id="KW-0133">Cell shape</keyword>
<dbReference type="GO" id="GO:0005737">
    <property type="term" value="C:cytoplasm"/>
    <property type="evidence" value="ECO:0007669"/>
    <property type="project" value="UniProtKB-SubCell"/>
</dbReference>
<evidence type="ECO:0000256" key="2">
    <source>
        <dbReference type="ARBA" id="ARBA00005898"/>
    </source>
</evidence>
<dbReference type="Pfam" id="PF01225">
    <property type="entry name" value="Mur_ligase"/>
    <property type="match status" value="1"/>
</dbReference>
<dbReference type="AlphaFoldDB" id="A0A9D1IZ67"/>
<evidence type="ECO:0000256" key="12">
    <source>
        <dbReference type="ARBA" id="ARBA00075482"/>
    </source>
</evidence>
<evidence type="ECO:0000256" key="5">
    <source>
        <dbReference type="ARBA" id="ARBA00022984"/>
    </source>
</evidence>
<feature type="binding site" evidence="15">
    <location>
        <begin position="400"/>
        <end position="403"/>
    </location>
    <ligand>
        <name>meso-2,6-diaminopimelate</name>
        <dbReference type="ChEBI" id="CHEBI:57791"/>
    </ligand>
</feature>
<comment type="cofactor">
    <cofactor evidence="15">
        <name>Mg(2+)</name>
        <dbReference type="ChEBI" id="CHEBI:18420"/>
    </cofactor>
</comment>
<feature type="binding site" evidence="15">
    <location>
        <position position="186"/>
    </location>
    <ligand>
        <name>UDP-N-acetyl-alpha-D-muramoyl-L-alanyl-D-glutamate</name>
        <dbReference type="ChEBI" id="CHEBI:83900"/>
    </ligand>
</feature>
<organism evidence="20 21">
    <name type="scientific">Candidatus Scatomorpha intestinigallinarum</name>
    <dbReference type="NCBI Taxonomy" id="2840923"/>
    <lineage>
        <taxon>Bacteria</taxon>
        <taxon>Bacillati</taxon>
        <taxon>Bacillota</taxon>
        <taxon>Clostridia</taxon>
        <taxon>Eubacteriales</taxon>
        <taxon>Candidatus Scatomorpha</taxon>
    </lineage>
</organism>
<evidence type="ECO:0000256" key="9">
    <source>
        <dbReference type="ARBA" id="ARBA00056782"/>
    </source>
</evidence>
<comment type="catalytic activity">
    <reaction evidence="8 15">
        <text>UDP-N-acetyl-alpha-D-muramoyl-L-alanyl-D-glutamate + meso-2,6-diaminopimelate + ATP = UDP-N-acetyl-alpha-D-muramoyl-L-alanyl-gamma-D-glutamyl-meso-2,6-diaminopimelate + ADP + phosphate + H(+)</text>
        <dbReference type="Rhea" id="RHEA:23676"/>
        <dbReference type="ChEBI" id="CHEBI:15378"/>
        <dbReference type="ChEBI" id="CHEBI:30616"/>
        <dbReference type="ChEBI" id="CHEBI:43474"/>
        <dbReference type="ChEBI" id="CHEBI:57791"/>
        <dbReference type="ChEBI" id="CHEBI:83900"/>
        <dbReference type="ChEBI" id="CHEBI:83905"/>
        <dbReference type="ChEBI" id="CHEBI:456216"/>
        <dbReference type="EC" id="6.3.2.13"/>
    </reaction>
</comment>
<keyword evidence="15" id="KW-0460">Magnesium</keyword>
<dbReference type="SUPFAM" id="SSF63418">
    <property type="entry name" value="MurE/MurF N-terminal domain"/>
    <property type="match status" value="1"/>
</dbReference>
<reference evidence="20" key="1">
    <citation type="submission" date="2020-10" db="EMBL/GenBank/DDBJ databases">
        <authorList>
            <person name="Gilroy R."/>
        </authorList>
    </citation>
    <scope>NUCLEOTIDE SEQUENCE</scope>
    <source>
        <strain evidence="20">ChiGjej3B3-7149</strain>
    </source>
</reference>
<dbReference type="EC" id="6.3.2.13" evidence="10 15"/>
<feature type="binding site" evidence="15">
    <location>
        <position position="376"/>
    </location>
    <ligand>
        <name>meso-2,6-diaminopimelate</name>
        <dbReference type="ChEBI" id="CHEBI:57791"/>
    </ligand>
</feature>
<keyword evidence="15" id="KW-0547">Nucleotide-binding</keyword>
<comment type="subcellular location">
    <subcellularLocation>
        <location evidence="15 16">Cytoplasm</location>
    </subcellularLocation>
</comment>
<dbReference type="Pfam" id="PF02875">
    <property type="entry name" value="Mur_ligase_C"/>
    <property type="match status" value="1"/>
</dbReference>
<evidence type="ECO:0000256" key="16">
    <source>
        <dbReference type="RuleBase" id="RU004135"/>
    </source>
</evidence>
<comment type="caution">
    <text evidence="15">Lacks conserved residue(s) required for the propagation of feature annotation.</text>
</comment>
<keyword evidence="15" id="KW-0963">Cytoplasm</keyword>
<feature type="binding site" evidence="15">
    <location>
        <begin position="108"/>
        <end position="114"/>
    </location>
    <ligand>
        <name>ATP</name>
        <dbReference type="ChEBI" id="CHEBI:30616"/>
    </ligand>
</feature>
<keyword evidence="3 15" id="KW-0132">Cell division</keyword>
<dbReference type="GO" id="GO:0051301">
    <property type="term" value="P:cell division"/>
    <property type="evidence" value="ECO:0007669"/>
    <property type="project" value="UniProtKB-KW"/>
</dbReference>
<dbReference type="PANTHER" id="PTHR23135:SF4">
    <property type="entry name" value="UDP-N-ACETYLMURAMOYL-L-ALANYL-D-GLUTAMATE--2,6-DIAMINOPIMELATE LIGASE MURE HOMOLOG, CHLOROPLASTIC"/>
    <property type="match status" value="1"/>
</dbReference>
<dbReference type="GO" id="GO:0008360">
    <property type="term" value="P:regulation of cell shape"/>
    <property type="evidence" value="ECO:0007669"/>
    <property type="project" value="UniProtKB-KW"/>
</dbReference>
<dbReference type="GO" id="GO:0008765">
    <property type="term" value="F:UDP-N-acetylmuramoylalanyl-D-glutamate-2,6-diaminopimelate ligase activity"/>
    <property type="evidence" value="ECO:0007669"/>
    <property type="project" value="UniProtKB-UniRule"/>
</dbReference>
<feature type="short sequence motif" description="Meso-diaminopimelate recognition motif" evidence="15">
    <location>
        <begin position="400"/>
        <end position="403"/>
    </location>
</feature>
<evidence type="ECO:0000256" key="4">
    <source>
        <dbReference type="ARBA" id="ARBA00022960"/>
    </source>
</evidence>
<evidence type="ECO:0000256" key="1">
    <source>
        <dbReference type="ARBA" id="ARBA00004752"/>
    </source>
</evidence>
<feature type="binding site" evidence="15">
    <location>
        <position position="456"/>
    </location>
    <ligand>
        <name>meso-2,6-diaminopimelate</name>
        <dbReference type="ChEBI" id="CHEBI:57791"/>
    </ligand>
</feature>
<name>A0A9D1IZ67_9FIRM</name>
<evidence type="ECO:0000256" key="7">
    <source>
        <dbReference type="ARBA" id="ARBA00023316"/>
    </source>
</evidence>
<dbReference type="GO" id="GO:0071555">
    <property type="term" value="P:cell wall organization"/>
    <property type="evidence" value="ECO:0007669"/>
    <property type="project" value="UniProtKB-KW"/>
</dbReference>
<keyword evidence="6 15" id="KW-0131">Cell cycle</keyword>
<dbReference type="NCBIfam" id="TIGR01085">
    <property type="entry name" value="murE"/>
    <property type="match status" value="1"/>
</dbReference>
<evidence type="ECO:0000256" key="13">
    <source>
        <dbReference type="ARBA" id="ARBA00076158"/>
    </source>
</evidence>
<dbReference type="EMBL" id="DVHH01000106">
    <property type="protein sequence ID" value="HIR54805.1"/>
    <property type="molecule type" value="Genomic_DNA"/>
</dbReference>
<dbReference type="PANTHER" id="PTHR23135">
    <property type="entry name" value="MUR LIGASE FAMILY MEMBER"/>
    <property type="match status" value="1"/>
</dbReference>
<feature type="binding site" evidence="15">
    <location>
        <position position="452"/>
    </location>
    <ligand>
        <name>meso-2,6-diaminopimelate</name>
        <dbReference type="ChEBI" id="CHEBI:57791"/>
    </ligand>
</feature>
<dbReference type="InterPro" id="IPR004101">
    <property type="entry name" value="Mur_ligase_C"/>
</dbReference>
<keyword evidence="5 15" id="KW-0573">Peptidoglycan synthesis</keyword>
<dbReference type="GO" id="GO:0009252">
    <property type="term" value="P:peptidoglycan biosynthetic process"/>
    <property type="evidence" value="ECO:0007669"/>
    <property type="project" value="UniProtKB-UniRule"/>
</dbReference>
<dbReference type="InterPro" id="IPR005761">
    <property type="entry name" value="UDP-N-AcMur-Glu-dNH2Pim_ligase"/>
</dbReference>
<keyword evidence="7 15" id="KW-0961">Cell wall biogenesis/degradation</keyword>
<accession>A0A9D1IZ67</accession>
<dbReference type="Proteomes" id="UP000824238">
    <property type="component" value="Unassembled WGS sequence"/>
</dbReference>
<dbReference type="InterPro" id="IPR013221">
    <property type="entry name" value="Mur_ligase_cen"/>
</dbReference>
<feature type="modified residue" description="N6-carboxylysine" evidence="15">
    <location>
        <position position="218"/>
    </location>
</feature>
<feature type="binding site" evidence="15">
    <location>
        <position position="178"/>
    </location>
    <ligand>
        <name>UDP-N-acetyl-alpha-D-muramoyl-L-alanyl-D-glutamate</name>
        <dbReference type="ChEBI" id="CHEBI:83900"/>
    </ligand>
</feature>
<evidence type="ECO:0000256" key="11">
    <source>
        <dbReference type="ARBA" id="ARBA00072883"/>
    </source>
</evidence>
<dbReference type="FunFam" id="3.90.190.20:FF:000006">
    <property type="entry name" value="UDP-N-acetylmuramoyl-L-alanyl-D-glutamate--2,6-diaminopimelate ligase"/>
    <property type="match status" value="1"/>
</dbReference>